<accession>A0A3E0HGR3</accession>
<proteinExistence type="predicted"/>
<keyword evidence="5" id="KW-1185">Reference proteome</keyword>
<protein>
    <submittedName>
        <fullName evidence="4">NAD-dependent SIR2 family protein deacetylase</fullName>
    </submittedName>
</protein>
<feature type="binding site" evidence="2">
    <location>
        <position position="138"/>
    </location>
    <ligand>
        <name>Zn(2+)</name>
        <dbReference type="ChEBI" id="CHEBI:29105"/>
    </ligand>
</feature>
<dbReference type="PANTHER" id="PTHR11085">
    <property type="entry name" value="NAD-DEPENDENT PROTEIN DEACYLASE SIRTUIN-5, MITOCHONDRIAL-RELATED"/>
    <property type="match status" value="1"/>
</dbReference>
<keyword evidence="2" id="KW-0862">Zinc</keyword>
<comment type="caution">
    <text evidence="2">Lacks conserved residue(s) required for the propagation of feature annotation.</text>
</comment>
<reference evidence="4 5" key="1">
    <citation type="submission" date="2018-08" db="EMBL/GenBank/DDBJ databases">
        <title>Genomic Encyclopedia of Archaeal and Bacterial Type Strains, Phase II (KMG-II): from individual species to whole genera.</title>
        <authorList>
            <person name="Goeker M."/>
        </authorList>
    </citation>
    <scope>NUCLEOTIDE SEQUENCE [LARGE SCALE GENOMIC DNA]</scope>
    <source>
        <strain evidence="4 5">DSM 45791</strain>
    </source>
</reference>
<dbReference type="InterPro" id="IPR050134">
    <property type="entry name" value="NAD-dep_sirtuin_deacylases"/>
</dbReference>
<dbReference type="GO" id="GO:0070403">
    <property type="term" value="F:NAD+ binding"/>
    <property type="evidence" value="ECO:0007669"/>
    <property type="project" value="TreeGrafter"/>
</dbReference>
<dbReference type="GO" id="GO:0017136">
    <property type="term" value="F:histone deacetylase activity, NAD-dependent"/>
    <property type="evidence" value="ECO:0007669"/>
    <property type="project" value="TreeGrafter"/>
</dbReference>
<keyword evidence="1" id="KW-0520">NAD</keyword>
<dbReference type="RefSeq" id="WP_116176504.1">
    <property type="nucleotide sequence ID" value="NZ_CP144375.1"/>
</dbReference>
<evidence type="ECO:0000313" key="5">
    <source>
        <dbReference type="Proteomes" id="UP000256269"/>
    </source>
</evidence>
<gene>
    <name evidence="4" type="ORF">BCF44_10826</name>
</gene>
<dbReference type="GO" id="GO:0046872">
    <property type="term" value="F:metal ion binding"/>
    <property type="evidence" value="ECO:0007669"/>
    <property type="project" value="UniProtKB-KW"/>
</dbReference>
<feature type="domain" description="Deacetylase sirtuin-type" evidence="3">
    <location>
        <begin position="1"/>
        <end position="279"/>
    </location>
</feature>
<dbReference type="AlphaFoldDB" id="A0A3E0HGR3"/>
<sequence>MDPLIDTCRRWLDEAEHVLVAAGAGLSAAAGYDYGDAARFAELFPALHKAGLRARYQLIGLPLPQPLLWGYWSVHVDDIRFGPGANPVYQQLREIVGGRDHFVMTSNVDGLFERNGFSRERIWTPQGDYARYQCELPCTRQTWASRPIVEAALATYDPESGTVTSPPTCPNCGGRVFLNVRKGPEFIEDPYVATGRRLAKWLEDRAASGGLVVLEIGAGLSTPTVIRRPAEAIVRGTSGARLIRVNQGHPRIPGDLSDRALSVPYDAATLLARCGKAAR</sequence>
<dbReference type="InterPro" id="IPR026590">
    <property type="entry name" value="Ssirtuin_cat_dom"/>
</dbReference>
<dbReference type="SUPFAM" id="SSF52467">
    <property type="entry name" value="DHS-like NAD/FAD-binding domain"/>
    <property type="match status" value="1"/>
</dbReference>
<dbReference type="Gene3D" id="3.40.50.1220">
    <property type="entry name" value="TPP-binding domain"/>
    <property type="match status" value="1"/>
</dbReference>
<evidence type="ECO:0000256" key="1">
    <source>
        <dbReference type="ARBA" id="ARBA00023027"/>
    </source>
</evidence>
<evidence type="ECO:0000256" key="2">
    <source>
        <dbReference type="PROSITE-ProRule" id="PRU00236"/>
    </source>
</evidence>
<dbReference type="EMBL" id="QUNO01000008">
    <property type="protein sequence ID" value="REH44546.1"/>
    <property type="molecule type" value="Genomic_DNA"/>
</dbReference>
<dbReference type="InterPro" id="IPR029035">
    <property type="entry name" value="DHS-like_NAD/FAD-binding_dom"/>
</dbReference>
<feature type="binding site" evidence="2">
    <location>
        <position position="134"/>
    </location>
    <ligand>
        <name>Zn(2+)</name>
        <dbReference type="ChEBI" id="CHEBI:29105"/>
    </ligand>
</feature>
<dbReference type="Proteomes" id="UP000256269">
    <property type="component" value="Unassembled WGS sequence"/>
</dbReference>
<evidence type="ECO:0000259" key="3">
    <source>
        <dbReference type="PROSITE" id="PS50305"/>
    </source>
</evidence>
<organism evidence="4 5">
    <name type="scientific">Kutzneria buriramensis</name>
    <dbReference type="NCBI Taxonomy" id="1045776"/>
    <lineage>
        <taxon>Bacteria</taxon>
        <taxon>Bacillati</taxon>
        <taxon>Actinomycetota</taxon>
        <taxon>Actinomycetes</taxon>
        <taxon>Pseudonocardiales</taxon>
        <taxon>Pseudonocardiaceae</taxon>
        <taxon>Kutzneria</taxon>
    </lineage>
</organism>
<dbReference type="OrthoDB" id="3192862at2"/>
<dbReference type="PROSITE" id="PS50305">
    <property type="entry name" value="SIRTUIN"/>
    <property type="match status" value="1"/>
</dbReference>
<evidence type="ECO:0000313" key="4">
    <source>
        <dbReference type="EMBL" id="REH44546.1"/>
    </source>
</evidence>
<feature type="binding site" evidence="2">
    <location>
        <position position="169"/>
    </location>
    <ligand>
        <name>Zn(2+)</name>
        <dbReference type="ChEBI" id="CHEBI:29105"/>
    </ligand>
</feature>
<name>A0A3E0HGR3_9PSEU</name>
<keyword evidence="2" id="KW-0479">Metal-binding</keyword>
<feature type="binding site" evidence="2">
    <location>
        <position position="172"/>
    </location>
    <ligand>
        <name>Zn(2+)</name>
        <dbReference type="ChEBI" id="CHEBI:29105"/>
    </ligand>
</feature>
<dbReference type="PANTHER" id="PTHR11085:SF10">
    <property type="entry name" value="NAD-DEPENDENT PROTEIN DEACYLASE SIRTUIN-5, MITOCHONDRIAL-RELATED"/>
    <property type="match status" value="1"/>
</dbReference>
<comment type="caution">
    <text evidence="4">The sequence shown here is derived from an EMBL/GenBank/DDBJ whole genome shotgun (WGS) entry which is preliminary data.</text>
</comment>